<protein>
    <submittedName>
        <fullName evidence="1">Deazaflavin-dependent oxidoreductase, nitroreductase family</fullName>
    </submittedName>
</protein>
<gene>
    <name evidence="1" type="ORF">SAMN05443637_12119</name>
</gene>
<dbReference type="STRING" id="1848.SAMN05443637_12119"/>
<evidence type="ECO:0000313" key="2">
    <source>
        <dbReference type="Proteomes" id="UP000184363"/>
    </source>
</evidence>
<keyword evidence="2" id="KW-1185">Reference proteome</keyword>
<organism evidence="1 2">
    <name type="scientific">Pseudonocardia thermophila</name>
    <dbReference type="NCBI Taxonomy" id="1848"/>
    <lineage>
        <taxon>Bacteria</taxon>
        <taxon>Bacillati</taxon>
        <taxon>Actinomycetota</taxon>
        <taxon>Actinomycetes</taxon>
        <taxon>Pseudonocardiales</taxon>
        <taxon>Pseudonocardiaceae</taxon>
        <taxon>Pseudonocardia</taxon>
    </lineage>
</organism>
<dbReference type="EMBL" id="FRAP01000021">
    <property type="protein sequence ID" value="SHL20891.1"/>
    <property type="molecule type" value="Genomic_DNA"/>
</dbReference>
<sequence length="149" mass="16699">MTTRTVPLTRVDRIVNGVVAGLVRLGLGFRDRRVLAVRGRRTGAVRTVPVNLLVMDGQRYLVAPRGETQWVRNLRAAGEGELRLGRRVEPFTAVELADDEKVSVLREYLRRWAWEVGRFFDGLDASSDDGAMRAAAPGRPVFRILERSA</sequence>
<dbReference type="AlphaFoldDB" id="A0A1M6YRE4"/>
<accession>A0A1M6YRE4</accession>
<dbReference type="InterPro" id="IPR012349">
    <property type="entry name" value="Split_barrel_FMN-bd"/>
</dbReference>
<dbReference type="InterPro" id="IPR004378">
    <property type="entry name" value="F420H2_quin_Rdtase"/>
</dbReference>
<dbReference type="Pfam" id="PF04075">
    <property type="entry name" value="F420H2_quin_red"/>
    <property type="match status" value="1"/>
</dbReference>
<dbReference type="NCBIfam" id="TIGR00026">
    <property type="entry name" value="hi_GC_TIGR00026"/>
    <property type="match status" value="1"/>
</dbReference>
<dbReference type="Gene3D" id="2.30.110.10">
    <property type="entry name" value="Electron Transport, Fmn-binding Protein, Chain A"/>
    <property type="match status" value="1"/>
</dbReference>
<dbReference type="OrthoDB" id="5186446at2"/>
<reference evidence="1 2" key="1">
    <citation type="submission" date="2016-11" db="EMBL/GenBank/DDBJ databases">
        <authorList>
            <person name="Jaros S."/>
            <person name="Januszkiewicz K."/>
            <person name="Wedrychowicz H."/>
        </authorList>
    </citation>
    <scope>NUCLEOTIDE SEQUENCE [LARGE SCALE GENOMIC DNA]</scope>
    <source>
        <strain evidence="1 2">DSM 43832</strain>
    </source>
</reference>
<dbReference type="Proteomes" id="UP000184363">
    <property type="component" value="Unassembled WGS sequence"/>
</dbReference>
<name>A0A1M6YRE4_PSETH</name>
<proteinExistence type="predicted"/>
<dbReference type="GO" id="GO:0016491">
    <property type="term" value="F:oxidoreductase activity"/>
    <property type="evidence" value="ECO:0007669"/>
    <property type="project" value="InterPro"/>
</dbReference>
<evidence type="ECO:0000313" key="1">
    <source>
        <dbReference type="EMBL" id="SHL20891.1"/>
    </source>
</evidence>
<dbReference type="RefSeq" id="WP_073459544.1">
    <property type="nucleotide sequence ID" value="NZ_CALGVN010000049.1"/>
</dbReference>